<dbReference type="InterPro" id="IPR000073">
    <property type="entry name" value="AB_hydrolase_1"/>
</dbReference>
<evidence type="ECO:0000313" key="5">
    <source>
        <dbReference type="Proteomes" id="UP000502035"/>
    </source>
</evidence>
<dbReference type="KEGG" id="npi:G7071_16585"/>
<dbReference type="Pfam" id="PF00561">
    <property type="entry name" value="Abhydrolase_1"/>
    <property type="match status" value="1"/>
</dbReference>
<dbReference type="Proteomes" id="UP000502035">
    <property type="component" value="Chromosome"/>
</dbReference>
<evidence type="ECO:0000256" key="2">
    <source>
        <dbReference type="ARBA" id="ARBA00022801"/>
    </source>
</evidence>
<dbReference type="PANTHER" id="PTHR43433:SF1">
    <property type="entry name" value="BLL5160 PROTEIN"/>
    <property type="match status" value="1"/>
</dbReference>
<dbReference type="Gene3D" id="3.40.50.1820">
    <property type="entry name" value="alpha/beta hydrolase"/>
    <property type="match status" value="1"/>
</dbReference>
<feature type="domain" description="AB hydrolase-1" evidence="3">
    <location>
        <begin position="24"/>
        <end position="260"/>
    </location>
</feature>
<accession>A0A6G7YJ92</accession>
<name>A0A6G7YJ92_9ACTN</name>
<dbReference type="EMBL" id="CP049866">
    <property type="protein sequence ID" value="QIK76802.1"/>
    <property type="molecule type" value="Genomic_DNA"/>
</dbReference>
<evidence type="ECO:0000256" key="1">
    <source>
        <dbReference type="ARBA" id="ARBA00010088"/>
    </source>
</evidence>
<dbReference type="InterPro" id="IPR002410">
    <property type="entry name" value="Peptidase_S33"/>
</dbReference>
<sequence length="277" mass="29184">MTRFRAPTARGELVGDVAGTGPEILLLHGGPGLSDYLGPLAEELRDGYTVATYTQRGLAPSSVDGPTSVSAHKADAVAVADHLGWERPIIGGHSWGGHLTLHLVAAHPDRWRSALVIDPLGAIGDGGMAEFGATLKERVPAADRPRVDELEAAEEAAGSLPVDLQYEHLGLVWPAYFPDPAQAPPMPEIAIAEGQDHMWEDIASSLPGLHKALIGCDVPTVFVHGERSPMPVTASTESAEVMVNASVDVVEGAGHFIWVDAPGAVRRSLDHMLHALG</sequence>
<keyword evidence="5" id="KW-1185">Reference proteome</keyword>
<evidence type="ECO:0000313" key="4">
    <source>
        <dbReference type="EMBL" id="QIK76802.1"/>
    </source>
</evidence>
<evidence type="ECO:0000259" key="3">
    <source>
        <dbReference type="Pfam" id="PF00561"/>
    </source>
</evidence>
<gene>
    <name evidence="4" type="ORF">G7071_16585</name>
</gene>
<dbReference type="GO" id="GO:0006508">
    <property type="term" value="P:proteolysis"/>
    <property type="evidence" value="ECO:0007669"/>
    <property type="project" value="InterPro"/>
</dbReference>
<dbReference type="SUPFAM" id="SSF53474">
    <property type="entry name" value="alpha/beta-Hydrolases"/>
    <property type="match status" value="1"/>
</dbReference>
<dbReference type="RefSeq" id="WP_166320486.1">
    <property type="nucleotide sequence ID" value="NZ_CP049866.1"/>
</dbReference>
<proteinExistence type="inferred from homology"/>
<comment type="similarity">
    <text evidence="1">Belongs to the peptidase S33 family.</text>
</comment>
<keyword evidence="2 4" id="KW-0378">Hydrolase</keyword>
<reference evidence="4 5" key="1">
    <citation type="submission" date="2020-03" db="EMBL/GenBank/DDBJ databases">
        <title>Nocardioides sp. nov., isolated from fish.</title>
        <authorList>
            <person name="Hyun D.-W."/>
            <person name="Bae J.-W."/>
        </authorList>
    </citation>
    <scope>NUCLEOTIDE SEQUENCE [LARGE SCALE GENOMIC DNA]</scope>
    <source>
        <strain evidence="4 5">HDW12A</strain>
    </source>
</reference>
<dbReference type="PANTHER" id="PTHR43433">
    <property type="entry name" value="HYDROLASE, ALPHA/BETA FOLD FAMILY PROTEIN"/>
    <property type="match status" value="1"/>
</dbReference>
<dbReference type="GO" id="GO:0004177">
    <property type="term" value="F:aminopeptidase activity"/>
    <property type="evidence" value="ECO:0007669"/>
    <property type="project" value="UniProtKB-EC"/>
</dbReference>
<protein>
    <submittedName>
        <fullName evidence="4">Alpha/beta hydrolase</fullName>
    </submittedName>
</protein>
<dbReference type="AlphaFoldDB" id="A0A6G7YJ92"/>
<dbReference type="PRINTS" id="PR00793">
    <property type="entry name" value="PROAMNOPTASE"/>
</dbReference>
<organism evidence="4 5">
    <name type="scientific">Nocardioides piscis</name>
    <dbReference type="NCBI Taxonomy" id="2714938"/>
    <lineage>
        <taxon>Bacteria</taxon>
        <taxon>Bacillati</taxon>
        <taxon>Actinomycetota</taxon>
        <taxon>Actinomycetes</taxon>
        <taxon>Propionibacteriales</taxon>
        <taxon>Nocardioidaceae</taxon>
        <taxon>Nocardioides</taxon>
    </lineage>
</organism>
<dbReference type="InterPro" id="IPR029058">
    <property type="entry name" value="AB_hydrolase_fold"/>
</dbReference>
<dbReference type="InterPro" id="IPR050471">
    <property type="entry name" value="AB_hydrolase"/>
</dbReference>